<keyword evidence="4" id="KW-1185">Reference proteome</keyword>
<evidence type="ECO:0000313" key="4">
    <source>
        <dbReference type="Proteomes" id="UP001215151"/>
    </source>
</evidence>
<evidence type="ECO:0000259" key="2">
    <source>
        <dbReference type="Pfam" id="PF17667"/>
    </source>
</evidence>
<dbReference type="SUPFAM" id="SSF56112">
    <property type="entry name" value="Protein kinase-like (PK-like)"/>
    <property type="match status" value="1"/>
</dbReference>
<dbReference type="Pfam" id="PF17667">
    <property type="entry name" value="Pkinase_fungal"/>
    <property type="match status" value="1"/>
</dbReference>
<feature type="domain" description="Fungal-type protein kinase" evidence="2">
    <location>
        <begin position="134"/>
        <end position="518"/>
    </location>
</feature>
<name>A0AAD7TVG7_9APHY</name>
<reference evidence="3" key="1">
    <citation type="submission" date="2022-11" db="EMBL/GenBank/DDBJ databases">
        <title>Genome Sequence of Cubamyces cubensis.</title>
        <authorList>
            <person name="Buettner E."/>
        </authorList>
    </citation>
    <scope>NUCLEOTIDE SEQUENCE</scope>
    <source>
        <strain evidence="3">MPL-01</strain>
    </source>
</reference>
<dbReference type="Gene3D" id="1.10.510.10">
    <property type="entry name" value="Transferase(Phosphotransferase) domain 1"/>
    <property type="match status" value="1"/>
</dbReference>
<dbReference type="AlphaFoldDB" id="A0AAD7TVG7"/>
<dbReference type="EMBL" id="JAPEVG010000091">
    <property type="protein sequence ID" value="KAJ8486766.1"/>
    <property type="molecule type" value="Genomic_DNA"/>
</dbReference>
<feature type="region of interest" description="Disordered" evidence="1">
    <location>
        <begin position="229"/>
        <end position="273"/>
    </location>
</feature>
<dbReference type="PANTHER" id="PTHR38248">
    <property type="entry name" value="FUNK1 6"/>
    <property type="match status" value="1"/>
</dbReference>
<protein>
    <recommendedName>
        <fullName evidence="2">Fungal-type protein kinase domain-containing protein</fullName>
    </recommendedName>
</protein>
<feature type="compositionally biased region" description="Polar residues" evidence="1">
    <location>
        <begin position="234"/>
        <end position="245"/>
    </location>
</feature>
<evidence type="ECO:0000313" key="3">
    <source>
        <dbReference type="EMBL" id="KAJ8486766.1"/>
    </source>
</evidence>
<accession>A0AAD7TVG7</accession>
<dbReference type="PANTHER" id="PTHR38248:SF2">
    <property type="entry name" value="FUNK1 11"/>
    <property type="match status" value="1"/>
</dbReference>
<organism evidence="3 4">
    <name type="scientific">Trametes cubensis</name>
    <dbReference type="NCBI Taxonomy" id="1111947"/>
    <lineage>
        <taxon>Eukaryota</taxon>
        <taxon>Fungi</taxon>
        <taxon>Dikarya</taxon>
        <taxon>Basidiomycota</taxon>
        <taxon>Agaricomycotina</taxon>
        <taxon>Agaricomycetes</taxon>
        <taxon>Polyporales</taxon>
        <taxon>Polyporaceae</taxon>
        <taxon>Trametes</taxon>
    </lineage>
</organism>
<proteinExistence type="predicted"/>
<dbReference type="InterPro" id="IPR011009">
    <property type="entry name" value="Kinase-like_dom_sf"/>
</dbReference>
<gene>
    <name evidence="3" type="ORF">ONZ51_g4608</name>
</gene>
<dbReference type="Proteomes" id="UP001215151">
    <property type="component" value="Unassembled WGS sequence"/>
</dbReference>
<dbReference type="InterPro" id="IPR040976">
    <property type="entry name" value="Pkinase_fungal"/>
</dbReference>
<sequence length="751" mass="84359">MSGKAIIVEYDEFMEWFVSAPPREVVPTDLIKTLNLQGIAMTPESRMFTQLVDALNQDWLLPNDRAISNANLSNLDLNTDDKINAGLYRRSDVPMIRMKTRWVYMELSLEFKTEGVRYDPFDESRPSGNASAMRQGILRQIMCYSCYIFDNQRRTHHFMLIIFGKMVRIMRWDRSGVVATKPFDYVAHPELLLRFIWRFGRMSPAQRGHDPTATRVAHDSALGKLMLERAKPPSKSQDIRTQTSADGADQTHEQKCSQPMPPDTEPTIPGDYPRALVDDAKGYRYFLVGKTHFRASGLSGRGTQTFVAIDEADPYGPFVYLKDAWRAIDTDIKQEGKILERLNSNDDGGPVPFVPTVRCHGDVKDQTTQSQEILRKNKGESEVEGPLKTLRHYRLVVNEVGKPLTCFHNMKQVVGLITLAIRAHGEAYRRKGLIHGDISPGNVLIYPDLVFNGEGVLEEAPKPLLVDWESAKCANSAARQPNRTRGTWQFMSASVLGEPSRRIAVQDDLESFFHLLLHCAIRFCRHNWSDVDVFMDAYFDGYIEHEGVIYGGKEKLSTMRQGKLMTPLGDLPLCFYMPEKAAGSSSLIPSSDAVTNISSSTAARMTGSPPQSLRLSLILSTKFFEAFLSRLSAHYALYVKPRTISTLETPPQSPADVKAPTAVTRMDAFMLAIAPSAPKAKVPAKPNPTIELTPAGRAELEPFAAELANHQAMFDLLRVHYWGTWPDNDRCLDQLPSDYKPNNKQRVSTGI</sequence>
<comment type="caution">
    <text evidence="3">The sequence shown here is derived from an EMBL/GenBank/DDBJ whole genome shotgun (WGS) entry which is preliminary data.</text>
</comment>
<evidence type="ECO:0000256" key="1">
    <source>
        <dbReference type="SAM" id="MobiDB-lite"/>
    </source>
</evidence>